<dbReference type="OrthoDB" id="9148881at2"/>
<gene>
    <name evidence="3" type="ORF">SAMN02982985_02362</name>
</gene>
<dbReference type="EMBL" id="FOTW01000010">
    <property type="protein sequence ID" value="SFM00208.1"/>
    <property type="molecule type" value="Genomic_DNA"/>
</dbReference>
<dbReference type="Pfam" id="PF00378">
    <property type="entry name" value="ECH_1"/>
    <property type="match status" value="1"/>
</dbReference>
<dbReference type="InterPro" id="IPR001753">
    <property type="entry name" value="Enoyl-CoA_hydra/iso"/>
</dbReference>
<comment type="similarity">
    <text evidence="1 2">Belongs to the enoyl-CoA hydratase/isomerase family.</text>
</comment>
<evidence type="ECO:0000313" key="3">
    <source>
        <dbReference type="EMBL" id="SFM00208.1"/>
    </source>
</evidence>
<dbReference type="InterPro" id="IPR051683">
    <property type="entry name" value="Enoyl-CoA_Hydratase/Isomerase"/>
</dbReference>
<dbReference type="PROSITE" id="PS00166">
    <property type="entry name" value="ENOYL_COA_HYDRATASE"/>
    <property type="match status" value="1"/>
</dbReference>
<evidence type="ECO:0000313" key="4">
    <source>
        <dbReference type="Proteomes" id="UP000199470"/>
    </source>
</evidence>
<dbReference type="AlphaFoldDB" id="A0A1I4MAI1"/>
<dbReference type="InterPro" id="IPR029045">
    <property type="entry name" value="ClpP/crotonase-like_dom_sf"/>
</dbReference>
<sequence>MSALVLVERDGALARLVLNRPARHNSLVPELLRALLGALDTCAADPTVAALVLAHAGPSFSTGGDVRAFHEQGQGLAAYGAELVGLLNEAILRLAGYPKPVVAAVDGTVTGGALGLVLACDIVLVSARASFTPYYVDVGFSPDGGWTALLPAFIGPARARAVQLLNQRISAEQALAWGMAARLVASIDMADQAAATARAVAAKVPGSVRRTRALLGPDPLRLAEALERERSEFLQQVVSMEAQQGMQRFLSQGSQAVQR</sequence>
<dbReference type="InterPro" id="IPR018376">
    <property type="entry name" value="Enoyl-CoA_hyd/isom_CS"/>
</dbReference>
<dbReference type="GO" id="GO:0003824">
    <property type="term" value="F:catalytic activity"/>
    <property type="evidence" value="ECO:0007669"/>
    <property type="project" value="InterPro"/>
</dbReference>
<reference evidence="3 4" key="1">
    <citation type="submission" date="2016-10" db="EMBL/GenBank/DDBJ databases">
        <authorList>
            <person name="de Groot N.N."/>
        </authorList>
    </citation>
    <scope>NUCLEOTIDE SEQUENCE [LARGE SCALE GENOMIC DNA]</scope>
    <source>
        <strain evidence="3 4">ATCC 43154</strain>
    </source>
</reference>
<protein>
    <submittedName>
        <fullName evidence="3">Enoyl-CoA hydratase/carnithine racemase</fullName>
    </submittedName>
</protein>
<proteinExistence type="inferred from homology"/>
<dbReference type="PANTHER" id="PTHR42964:SF1">
    <property type="entry name" value="POLYKETIDE BIOSYNTHESIS ENOYL-COA HYDRATASE PKSH-RELATED"/>
    <property type="match status" value="1"/>
</dbReference>
<evidence type="ECO:0000256" key="1">
    <source>
        <dbReference type="ARBA" id="ARBA00005254"/>
    </source>
</evidence>
<organism evidence="3 4">
    <name type="scientific">Rugamonas rubra</name>
    <dbReference type="NCBI Taxonomy" id="758825"/>
    <lineage>
        <taxon>Bacteria</taxon>
        <taxon>Pseudomonadati</taxon>
        <taxon>Pseudomonadota</taxon>
        <taxon>Betaproteobacteria</taxon>
        <taxon>Burkholderiales</taxon>
        <taxon>Oxalobacteraceae</taxon>
        <taxon>Telluria group</taxon>
        <taxon>Rugamonas</taxon>
    </lineage>
</organism>
<dbReference type="SUPFAM" id="SSF52096">
    <property type="entry name" value="ClpP/crotonase"/>
    <property type="match status" value="1"/>
</dbReference>
<keyword evidence="4" id="KW-1185">Reference proteome</keyword>
<dbReference type="Gene3D" id="3.90.226.10">
    <property type="entry name" value="2-enoyl-CoA Hydratase, Chain A, domain 1"/>
    <property type="match status" value="1"/>
</dbReference>
<dbReference type="PANTHER" id="PTHR42964">
    <property type="entry name" value="ENOYL-COA HYDRATASE"/>
    <property type="match status" value="1"/>
</dbReference>
<dbReference type="CDD" id="cd06558">
    <property type="entry name" value="crotonase-like"/>
    <property type="match status" value="1"/>
</dbReference>
<accession>A0A1I4MAI1</accession>
<dbReference type="STRING" id="758825.SAMN02982985_02362"/>
<evidence type="ECO:0000256" key="2">
    <source>
        <dbReference type="RuleBase" id="RU003707"/>
    </source>
</evidence>
<dbReference type="RefSeq" id="WP_093387696.1">
    <property type="nucleotide sequence ID" value="NZ_FOTW01000010.1"/>
</dbReference>
<dbReference type="Proteomes" id="UP000199470">
    <property type="component" value="Unassembled WGS sequence"/>
</dbReference>
<name>A0A1I4MAI1_9BURK</name>